<dbReference type="EnsemblPlants" id="EMT23425">
    <property type="protein sequence ID" value="EMT23425"/>
    <property type="gene ID" value="F775_24571"/>
</dbReference>
<reference evidence="2" key="1">
    <citation type="submission" date="2015-06" db="UniProtKB">
        <authorList>
            <consortium name="EnsemblPlants"/>
        </authorList>
    </citation>
    <scope>IDENTIFICATION</scope>
</reference>
<feature type="compositionally biased region" description="Pro residues" evidence="1">
    <location>
        <begin position="1"/>
        <end position="10"/>
    </location>
</feature>
<organism evidence="2">
    <name type="scientific">Aegilops tauschii</name>
    <name type="common">Tausch's goatgrass</name>
    <name type="synonym">Aegilops squarrosa</name>
    <dbReference type="NCBI Taxonomy" id="37682"/>
    <lineage>
        <taxon>Eukaryota</taxon>
        <taxon>Viridiplantae</taxon>
        <taxon>Streptophyta</taxon>
        <taxon>Embryophyta</taxon>
        <taxon>Tracheophyta</taxon>
        <taxon>Spermatophyta</taxon>
        <taxon>Magnoliopsida</taxon>
        <taxon>Liliopsida</taxon>
        <taxon>Poales</taxon>
        <taxon>Poaceae</taxon>
        <taxon>BOP clade</taxon>
        <taxon>Pooideae</taxon>
        <taxon>Triticodae</taxon>
        <taxon>Triticeae</taxon>
        <taxon>Triticinae</taxon>
        <taxon>Aegilops</taxon>
    </lineage>
</organism>
<protein>
    <submittedName>
        <fullName evidence="2">Uncharacterized protein</fullName>
    </submittedName>
</protein>
<evidence type="ECO:0000256" key="1">
    <source>
        <dbReference type="SAM" id="MobiDB-lite"/>
    </source>
</evidence>
<sequence length="128" mass="13533">MTAEPVPVPVAPVSAAEKRRRRPSSGSSSWKPTLVAISEDAAVAAAKADAGKAKGKPKGKPAAAKAKARASPRALRPDYDDFRTYGTGTHFHVTASSSKYIVSPKSYLSEKIALTKSRIRSYTGGNYV</sequence>
<proteinExistence type="predicted"/>
<name>M8BER9_AEGTA</name>
<accession>M8BER9</accession>
<dbReference type="AlphaFoldDB" id="M8BER9"/>
<feature type="region of interest" description="Disordered" evidence="1">
    <location>
        <begin position="1"/>
        <end position="32"/>
    </location>
</feature>
<feature type="compositionally biased region" description="Low complexity" evidence="1">
    <location>
        <begin position="60"/>
        <end position="74"/>
    </location>
</feature>
<evidence type="ECO:0000313" key="2">
    <source>
        <dbReference type="EnsemblPlants" id="EMT23425"/>
    </source>
</evidence>
<feature type="region of interest" description="Disordered" evidence="1">
    <location>
        <begin position="47"/>
        <end position="81"/>
    </location>
</feature>